<organism evidence="1 2">
    <name type="scientific">Polycladospora coralii</name>
    <dbReference type="NCBI Taxonomy" id="2771432"/>
    <lineage>
        <taxon>Bacteria</taxon>
        <taxon>Bacillati</taxon>
        <taxon>Bacillota</taxon>
        <taxon>Bacilli</taxon>
        <taxon>Bacillales</taxon>
        <taxon>Thermoactinomycetaceae</taxon>
        <taxon>Polycladospora</taxon>
    </lineage>
</organism>
<name>A0A926RXV8_9BACL</name>
<keyword evidence="2" id="KW-1185">Reference proteome</keyword>
<proteinExistence type="predicted"/>
<dbReference type="RefSeq" id="WP_191138595.1">
    <property type="nucleotide sequence ID" value="NZ_JACXAG020000001.1"/>
</dbReference>
<comment type="caution">
    <text evidence="1">The sequence shown here is derived from an EMBL/GenBank/DDBJ whole genome shotgun (WGS) entry which is preliminary data.</text>
</comment>
<protein>
    <submittedName>
        <fullName evidence="1">Uncharacterized protein</fullName>
    </submittedName>
</protein>
<dbReference type="EMBL" id="JACXAH010000014">
    <property type="protein sequence ID" value="MBD1372901.1"/>
    <property type="molecule type" value="Genomic_DNA"/>
</dbReference>
<accession>A0A926RXV8</accession>
<evidence type="ECO:0000313" key="1">
    <source>
        <dbReference type="EMBL" id="MBD1372901.1"/>
    </source>
</evidence>
<dbReference type="Proteomes" id="UP000661691">
    <property type="component" value="Unassembled WGS sequence"/>
</dbReference>
<dbReference type="AlphaFoldDB" id="A0A926RXV8"/>
<reference evidence="1" key="1">
    <citation type="submission" date="2020-09" db="EMBL/GenBank/DDBJ databases">
        <title>A novel bacterium of genus Hazenella, isolated from South China Sea.</title>
        <authorList>
            <person name="Huang H."/>
            <person name="Mo K."/>
            <person name="Hu Y."/>
        </authorList>
    </citation>
    <scope>NUCLEOTIDE SEQUENCE</scope>
    <source>
        <strain evidence="1">IB182357</strain>
    </source>
</reference>
<evidence type="ECO:0000313" key="2">
    <source>
        <dbReference type="Proteomes" id="UP000661691"/>
    </source>
</evidence>
<gene>
    <name evidence="1" type="ORF">IC620_11090</name>
</gene>
<sequence length="121" mass="14170">MQEMPYLGDFYDKSKIPVGHADKVKLMRLNQSDGIVYNHVSHWLIALIWLEAGWKVVVYPVCRSKPFWCRSAYFESEETYKLDIALKVSRVLETHSLNDCLTSRRLYHELRQVTGEEAHLA</sequence>